<sequence>MGKKLEGNGIFESARIIIPEHKEAYLKLMKDRQHRGKPELDDQEVQLIEQALIDSYNSRATVSRVVFSPFDDTVMTGVVTSISTSRREVKLSKDEDDFSWVKLEDIVSTSKNNYLT</sequence>
<gene>
    <name evidence="1" type="ORF">C1I60_20280</name>
</gene>
<protein>
    <submittedName>
        <fullName evidence="1">YolD-like family protein</fullName>
    </submittedName>
</protein>
<evidence type="ECO:0000313" key="1">
    <source>
        <dbReference type="EMBL" id="TKH41664.1"/>
    </source>
</evidence>
<comment type="caution">
    <text evidence="1">The sequence shown here is derived from an EMBL/GenBank/DDBJ whole genome shotgun (WGS) entry which is preliminary data.</text>
</comment>
<proteinExistence type="predicted"/>
<dbReference type="Pfam" id="PF08863">
    <property type="entry name" value="YolD"/>
    <property type="match status" value="1"/>
</dbReference>
<evidence type="ECO:0000313" key="2">
    <source>
        <dbReference type="Proteomes" id="UP000308114"/>
    </source>
</evidence>
<dbReference type="Proteomes" id="UP000308114">
    <property type="component" value="Unassembled WGS sequence"/>
</dbReference>
<dbReference type="RefSeq" id="WP_137063330.1">
    <property type="nucleotide sequence ID" value="NZ_PNXQ01000016.1"/>
</dbReference>
<dbReference type="EMBL" id="PNXQ01000016">
    <property type="protein sequence ID" value="TKH41664.1"/>
    <property type="molecule type" value="Genomic_DNA"/>
</dbReference>
<name>A0A4U2PWP0_9BACL</name>
<dbReference type="AlphaFoldDB" id="A0A4U2PWP0"/>
<accession>A0A4U2PWP0</accession>
<organism evidence="1 2">
    <name type="scientific">Paenibacillus terrae</name>
    <dbReference type="NCBI Taxonomy" id="159743"/>
    <lineage>
        <taxon>Bacteria</taxon>
        <taxon>Bacillati</taxon>
        <taxon>Bacillota</taxon>
        <taxon>Bacilli</taxon>
        <taxon>Bacillales</taxon>
        <taxon>Paenibacillaceae</taxon>
        <taxon>Paenibacillus</taxon>
    </lineage>
</organism>
<dbReference type="InterPro" id="IPR014962">
    <property type="entry name" value="YolD"/>
</dbReference>
<reference evidence="1 2" key="1">
    <citation type="submission" date="2018-01" db="EMBL/GenBank/DDBJ databases">
        <title>Bacillales members from the olive rhizosphere are effective biological control agents against Verticillium dahliae.</title>
        <authorList>
            <person name="Gomez-Lama C."/>
            <person name="Legarda G."/>
            <person name="Ruano-Rosa D."/>
            <person name="Pizarro-Tobias P."/>
            <person name="Valverde-Corredor A."/>
            <person name="Niqui J.L."/>
            <person name="Trivino J.C."/>
            <person name="Roca A."/>
            <person name="Mercado-Blanco J."/>
        </authorList>
    </citation>
    <scope>NUCLEOTIDE SEQUENCE [LARGE SCALE GENOMIC DNA]</scope>
    <source>
        <strain evidence="1 2">PIC167</strain>
    </source>
</reference>